<reference evidence="1" key="1">
    <citation type="journal article" date="2015" name="Nature">
        <title>Complex archaea that bridge the gap between prokaryotes and eukaryotes.</title>
        <authorList>
            <person name="Spang A."/>
            <person name="Saw J.H."/>
            <person name="Jorgensen S.L."/>
            <person name="Zaremba-Niedzwiedzka K."/>
            <person name="Martijn J."/>
            <person name="Lind A.E."/>
            <person name="van Eijk R."/>
            <person name="Schleper C."/>
            <person name="Guy L."/>
            <person name="Ettema T.J."/>
        </authorList>
    </citation>
    <scope>NUCLEOTIDE SEQUENCE</scope>
</reference>
<dbReference type="EMBL" id="LAZR01062284">
    <property type="protein sequence ID" value="KKK61851.1"/>
    <property type="molecule type" value="Genomic_DNA"/>
</dbReference>
<dbReference type="AlphaFoldDB" id="A0A0F8ZPM9"/>
<evidence type="ECO:0000313" key="1">
    <source>
        <dbReference type="EMBL" id="KKK61851.1"/>
    </source>
</evidence>
<feature type="non-terminal residue" evidence="1">
    <location>
        <position position="104"/>
    </location>
</feature>
<name>A0A0F8ZPM9_9ZZZZ</name>
<proteinExistence type="predicted"/>
<organism evidence="1">
    <name type="scientific">marine sediment metagenome</name>
    <dbReference type="NCBI Taxonomy" id="412755"/>
    <lineage>
        <taxon>unclassified sequences</taxon>
        <taxon>metagenomes</taxon>
        <taxon>ecological metagenomes</taxon>
    </lineage>
</organism>
<protein>
    <submittedName>
        <fullName evidence="1">Uncharacterized protein</fullName>
    </submittedName>
</protein>
<accession>A0A0F8ZPM9</accession>
<gene>
    <name evidence="1" type="ORF">LCGC14_3010180</name>
</gene>
<comment type="caution">
    <text evidence="1">The sequence shown here is derived from an EMBL/GenBank/DDBJ whole genome shotgun (WGS) entry which is preliminary data.</text>
</comment>
<sequence length="104" mass="12468">MAKSKEAHAEYMREWNRRPGNMAKACECTRKWQVKNPEKVAQYKRNYVANNPEKVLASQRAYVKRNSEKISAYERERHRQHPEYAAYRVQKYRAARASRLPPWA</sequence>